<sequence>MVFDIWKQIKAKRFAPIYLLYGTEPYLINETKQLLINHVLSPEEADFNLSSYDLEETPIDTALEDAETFPFMGERRLIFLHNPVFLTSEKSKAKIEHNLAKLEAYIKEPAPYSVVVLSASSEKLDDRKKLTKQLKKTAAVLEAKKLNEGELKTWIRERAALNGVQINEAAVELVLTLAGTNLFILTSEIDKLALYASDTKRIDEQMVEKMVSRSLEQNIFSLVDKIVHRKIEEALRIYYDLLKQNEEPIKILSVITGQFRLIYQVKELARRGYGQQQIAGYLKIHPFRVKLAAGQAQLFGDEELTVIMSLLADADYQMKTGGMNKTMLIEMFLFRLQSQALQKNTQ</sequence>
<dbReference type="SUPFAM" id="SSF48019">
    <property type="entry name" value="post-AAA+ oligomerization domain-like"/>
    <property type="match status" value="1"/>
</dbReference>
<reference evidence="11 12" key="1">
    <citation type="submission" date="2018-05" db="EMBL/GenBank/DDBJ databases">
        <title>Freshwater and sediment microbial communities from various areas in North America, analyzing microbe dynamics in response to fracking.</title>
        <authorList>
            <person name="Lamendella R."/>
        </authorList>
    </citation>
    <scope>NUCLEOTIDE SEQUENCE [LARGE SCALE GENOMIC DNA]</scope>
    <source>
        <strain evidence="11 12">15_TX</strain>
    </source>
</reference>
<dbReference type="InterPro" id="IPR005790">
    <property type="entry name" value="DNA_polIII_delta"/>
</dbReference>
<evidence type="ECO:0000256" key="2">
    <source>
        <dbReference type="ARBA" id="ARBA00017703"/>
    </source>
</evidence>
<dbReference type="EMBL" id="QGTW01000010">
    <property type="protein sequence ID" value="PWW26513.1"/>
    <property type="molecule type" value="Genomic_DNA"/>
</dbReference>
<keyword evidence="6" id="KW-0239">DNA-directed DNA polymerase</keyword>
<dbReference type="InterPro" id="IPR010372">
    <property type="entry name" value="DNA_pol3_delta_N"/>
</dbReference>
<dbReference type="RefSeq" id="WP_110066101.1">
    <property type="nucleotide sequence ID" value="NZ_QGTW01000010.1"/>
</dbReference>
<evidence type="ECO:0000256" key="1">
    <source>
        <dbReference type="ARBA" id="ARBA00012417"/>
    </source>
</evidence>
<dbReference type="SUPFAM" id="SSF52540">
    <property type="entry name" value="P-loop containing nucleoside triphosphate hydrolases"/>
    <property type="match status" value="1"/>
</dbReference>
<comment type="similarity">
    <text evidence="7">Belongs to the DNA polymerase HolA subunit family.</text>
</comment>
<dbReference type="GO" id="GO:0006261">
    <property type="term" value="P:DNA-templated DNA replication"/>
    <property type="evidence" value="ECO:0007669"/>
    <property type="project" value="TreeGrafter"/>
</dbReference>
<dbReference type="Gene3D" id="3.40.50.300">
    <property type="entry name" value="P-loop containing nucleotide triphosphate hydrolases"/>
    <property type="match status" value="1"/>
</dbReference>
<evidence type="ECO:0000313" key="11">
    <source>
        <dbReference type="EMBL" id="PWW26513.1"/>
    </source>
</evidence>
<comment type="catalytic activity">
    <reaction evidence="8">
        <text>DNA(n) + a 2'-deoxyribonucleoside 5'-triphosphate = DNA(n+1) + diphosphate</text>
        <dbReference type="Rhea" id="RHEA:22508"/>
        <dbReference type="Rhea" id="RHEA-COMP:17339"/>
        <dbReference type="Rhea" id="RHEA-COMP:17340"/>
        <dbReference type="ChEBI" id="CHEBI:33019"/>
        <dbReference type="ChEBI" id="CHEBI:61560"/>
        <dbReference type="ChEBI" id="CHEBI:173112"/>
        <dbReference type="EC" id="2.7.7.7"/>
    </reaction>
</comment>
<dbReference type="Gene3D" id="1.20.272.10">
    <property type="match status" value="1"/>
</dbReference>
<dbReference type="Gene3D" id="1.10.8.60">
    <property type="match status" value="1"/>
</dbReference>
<dbReference type="InterPro" id="IPR048466">
    <property type="entry name" value="DNA_pol3_delta-like_C"/>
</dbReference>
<evidence type="ECO:0000256" key="4">
    <source>
        <dbReference type="ARBA" id="ARBA00022695"/>
    </source>
</evidence>
<dbReference type="Pfam" id="PF06144">
    <property type="entry name" value="DNA_pol3_delta"/>
    <property type="match status" value="1"/>
</dbReference>
<dbReference type="OrthoDB" id="9775929at2"/>
<dbReference type="Pfam" id="PF21694">
    <property type="entry name" value="DNA_pol3_delta_C"/>
    <property type="match status" value="1"/>
</dbReference>
<evidence type="ECO:0000256" key="7">
    <source>
        <dbReference type="ARBA" id="ARBA00034754"/>
    </source>
</evidence>
<dbReference type="GO" id="GO:0003677">
    <property type="term" value="F:DNA binding"/>
    <property type="evidence" value="ECO:0007669"/>
    <property type="project" value="InterPro"/>
</dbReference>
<dbReference type="NCBIfam" id="TIGR01128">
    <property type="entry name" value="holA"/>
    <property type="match status" value="1"/>
</dbReference>
<protein>
    <recommendedName>
        <fullName evidence="2">DNA polymerase III subunit delta</fullName>
        <ecNumber evidence="1">2.7.7.7</ecNumber>
    </recommendedName>
</protein>
<dbReference type="InterPro" id="IPR027417">
    <property type="entry name" value="P-loop_NTPase"/>
</dbReference>
<organism evidence="11 12">
    <name type="scientific">Cytobacillus oceanisediminis</name>
    <dbReference type="NCBI Taxonomy" id="665099"/>
    <lineage>
        <taxon>Bacteria</taxon>
        <taxon>Bacillati</taxon>
        <taxon>Bacillota</taxon>
        <taxon>Bacilli</taxon>
        <taxon>Bacillales</taxon>
        <taxon>Bacillaceae</taxon>
        <taxon>Cytobacillus</taxon>
    </lineage>
</organism>
<dbReference type="InterPro" id="IPR008921">
    <property type="entry name" value="DNA_pol3_clamp-load_cplx_C"/>
</dbReference>
<dbReference type="PANTHER" id="PTHR34388">
    <property type="entry name" value="DNA POLYMERASE III SUBUNIT DELTA"/>
    <property type="match status" value="1"/>
</dbReference>
<gene>
    <name evidence="11" type="ORF">DFO73_11085</name>
</gene>
<keyword evidence="5" id="KW-0235">DNA replication</keyword>
<accession>A0A2V2ZVL1</accession>
<dbReference type="EC" id="2.7.7.7" evidence="1"/>
<evidence type="ECO:0000313" key="12">
    <source>
        <dbReference type="Proteomes" id="UP000247150"/>
    </source>
</evidence>
<dbReference type="PANTHER" id="PTHR34388:SF1">
    <property type="entry name" value="DNA POLYMERASE III SUBUNIT DELTA"/>
    <property type="match status" value="1"/>
</dbReference>
<dbReference type="GO" id="GO:0003887">
    <property type="term" value="F:DNA-directed DNA polymerase activity"/>
    <property type="evidence" value="ECO:0007669"/>
    <property type="project" value="UniProtKB-KW"/>
</dbReference>
<comment type="caution">
    <text evidence="11">The sequence shown here is derived from an EMBL/GenBank/DDBJ whole genome shotgun (WGS) entry which is preliminary data.</text>
</comment>
<keyword evidence="4" id="KW-0548">Nucleotidyltransferase</keyword>
<dbReference type="GO" id="GO:0009360">
    <property type="term" value="C:DNA polymerase III complex"/>
    <property type="evidence" value="ECO:0007669"/>
    <property type="project" value="InterPro"/>
</dbReference>
<evidence type="ECO:0000256" key="8">
    <source>
        <dbReference type="ARBA" id="ARBA00049244"/>
    </source>
</evidence>
<evidence type="ECO:0000259" key="9">
    <source>
        <dbReference type="Pfam" id="PF06144"/>
    </source>
</evidence>
<evidence type="ECO:0000256" key="3">
    <source>
        <dbReference type="ARBA" id="ARBA00022679"/>
    </source>
</evidence>
<evidence type="ECO:0000256" key="5">
    <source>
        <dbReference type="ARBA" id="ARBA00022705"/>
    </source>
</evidence>
<proteinExistence type="inferred from homology"/>
<keyword evidence="3" id="KW-0808">Transferase</keyword>
<name>A0A2V2ZVL1_9BACI</name>
<feature type="domain" description="DNA polymerase III delta N-terminal" evidence="9">
    <location>
        <begin position="18"/>
        <end position="144"/>
    </location>
</feature>
<dbReference type="AlphaFoldDB" id="A0A2V2ZVL1"/>
<evidence type="ECO:0000256" key="6">
    <source>
        <dbReference type="ARBA" id="ARBA00022932"/>
    </source>
</evidence>
<dbReference type="Proteomes" id="UP000247150">
    <property type="component" value="Unassembled WGS sequence"/>
</dbReference>
<feature type="domain" description="DNA polymerase III delta subunit-like C-terminal" evidence="10">
    <location>
        <begin position="216"/>
        <end position="335"/>
    </location>
</feature>
<evidence type="ECO:0000259" key="10">
    <source>
        <dbReference type="Pfam" id="PF21694"/>
    </source>
</evidence>